<evidence type="ECO:0000313" key="1">
    <source>
        <dbReference type="Proteomes" id="UP000515163"/>
    </source>
</evidence>
<name>A0A6P8HMX0_ACTTE</name>
<dbReference type="PANTHER" id="PTHR22930">
    <property type="match status" value="1"/>
</dbReference>
<dbReference type="InParanoid" id="A0A6P8HMX0"/>
<dbReference type="FunCoup" id="A0A6P8HMX0">
    <property type="interactions" value="177"/>
</dbReference>
<proteinExistence type="predicted"/>
<dbReference type="Proteomes" id="UP000515163">
    <property type="component" value="Unplaced"/>
</dbReference>
<dbReference type="InterPro" id="IPR045249">
    <property type="entry name" value="HARBI1-like"/>
</dbReference>
<protein>
    <submittedName>
        <fullName evidence="2">Protein ANTAGONIST OF LIKE HETEROCHROMATIN PROTEIN 1-like</fullName>
    </submittedName>
</protein>
<dbReference type="AlphaFoldDB" id="A0A6P8HMX0"/>
<dbReference type="PANTHER" id="PTHR22930:SF85">
    <property type="entry name" value="GH03217P-RELATED"/>
    <property type="match status" value="1"/>
</dbReference>
<organism evidence="1 2">
    <name type="scientific">Actinia tenebrosa</name>
    <name type="common">Australian red waratah sea anemone</name>
    <dbReference type="NCBI Taxonomy" id="6105"/>
    <lineage>
        <taxon>Eukaryota</taxon>
        <taxon>Metazoa</taxon>
        <taxon>Cnidaria</taxon>
        <taxon>Anthozoa</taxon>
        <taxon>Hexacorallia</taxon>
        <taxon>Actiniaria</taxon>
        <taxon>Actiniidae</taxon>
        <taxon>Actinia</taxon>
    </lineage>
</organism>
<dbReference type="GeneID" id="116294291"/>
<evidence type="ECO:0000313" key="2">
    <source>
        <dbReference type="RefSeq" id="XP_031557719.1"/>
    </source>
</evidence>
<dbReference type="RefSeq" id="XP_031557719.1">
    <property type="nucleotide sequence ID" value="XM_031701859.1"/>
</dbReference>
<gene>
    <name evidence="2" type="primary">LOC116294291</name>
</gene>
<dbReference type="KEGG" id="aten:116294291"/>
<keyword evidence="1" id="KW-1185">Reference proteome</keyword>
<accession>A0A6P8HMX0</accession>
<reference evidence="2" key="1">
    <citation type="submission" date="2025-08" db="UniProtKB">
        <authorList>
            <consortium name="RefSeq"/>
        </authorList>
    </citation>
    <scope>IDENTIFICATION</scope>
    <source>
        <tissue evidence="2">Tentacle</tissue>
    </source>
</reference>
<dbReference type="OrthoDB" id="5975874at2759"/>
<sequence length="239" mass="27863">MAGDEGLVFTTLLLIVAVFLRKRSRFLRNLRLLSLRGRQGANLAFLLSIQRRNRPRRRKLAWVYPRPQFWFEELLNNRNLDHLWREHFRVNRNTFDFICGIVGPYMSKQDTILRQAIPVEKRVAIALWRLATGNSYRTVALSFGIGRCTAMNIKDEFCSALMRRVNEFIKFPKTEDETRRCIQGFQNISTFPQVVGALDGSHIPITAPTENPNEYRNRKNFHSIVLQGVADANMKFIHI</sequence>